<dbReference type="EMBL" id="ON529850">
    <property type="protein sequence ID" value="UTC28069.1"/>
    <property type="molecule type" value="Genomic_DNA"/>
</dbReference>
<organism evidence="1 2">
    <name type="scientific">Brevundimonas phage vB_BpoS-Gurke</name>
    <dbReference type="NCBI Taxonomy" id="2948599"/>
    <lineage>
        <taxon>Viruses</taxon>
        <taxon>Duplodnaviria</taxon>
        <taxon>Heunggongvirae</taxon>
        <taxon>Uroviricota</taxon>
        <taxon>Caudoviricetes</taxon>
        <taxon>Jeanschmidtviridae</taxon>
        <taxon>Kikimoravirus</taxon>
        <taxon>Kikimoravirus gurke</taxon>
    </lineage>
</organism>
<gene>
    <name evidence="1" type="ORF">GURKE_00370</name>
</gene>
<protein>
    <submittedName>
        <fullName evidence="1">Uncharacterized protein</fullName>
    </submittedName>
</protein>
<dbReference type="Proteomes" id="UP001055634">
    <property type="component" value="Segment"/>
</dbReference>
<evidence type="ECO:0000313" key="1">
    <source>
        <dbReference type="EMBL" id="UTC28069.1"/>
    </source>
</evidence>
<proteinExistence type="predicted"/>
<evidence type="ECO:0000313" key="2">
    <source>
        <dbReference type="Proteomes" id="UP001055634"/>
    </source>
</evidence>
<reference evidence="1" key="1">
    <citation type="submission" date="2022-04" db="EMBL/GenBank/DDBJ databases">
        <authorList>
            <person name="Friedrich I."/>
            <person name="Schneider D."/>
            <person name="Poehlein A."/>
            <person name="Hertel R."/>
            <person name="Daniel R."/>
        </authorList>
    </citation>
    <scope>NUCLEOTIDE SEQUENCE</scope>
</reference>
<name>A0A9E7SQP0_9CAUD</name>
<keyword evidence="2" id="KW-1185">Reference proteome</keyword>
<sequence length="168" mass="18526">MNRPIKDVRTALQEAVAVMSDLAEAWPQDSLPAQSLCVRLANAIHDGREALTPVSWRDVGLDTPSQTPLLVRFNRPGVVNEVPVGALMRFETDRWIGGGVVRNWYAFGAEFARIATPAQWRPLYEDAAEQNEALREALVQADLTIRAFPGTDQSDVAFIRKALGEGVN</sequence>
<accession>A0A9E7SQP0</accession>